<protein>
    <recommendedName>
        <fullName evidence="4">DUF3137 domain-containing protein</fullName>
    </recommendedName>
</protein>
<dbReference type="AlphaFoldDB" id="A0A062VK87"/>
<dbReference type="Proteomes" id="UP000027100">
    <property type="component" value="Unassembled WGS sequence"/>
</dbReference>
<keyword evidence="3" id="KW-1185">Reference proteome</keyword>
<accession>A0A062VK87</accession>
<proteinExistence type="predicted"/>
<keyword evidence="1" id="KW-0472">Membrane</keyword>
<keyword evidence="1" id="KW-1133">Transmembrane helix</keyword>
<dbReference type="InterPro" id="IPR021484">
    <property type="entry name" value="DUF3137"/>
</dbReference>
<dbReference type="EMBL" id="ARYM01000010">
    <property type="protein sequence ID" value="KCZ98520.1"/>
    <property type="molecule type" value="Genomic_DNA"/>
</dbReference>
<sequence length="380" mass="41021">MGMGWDDIEKLDGFAGLRAHAEATVLPILESADLKAGDGARLKGRISRAFFGGFIAFIVCFFLVEAFTPGTWWGEALTFILFPLLFFGCILGSLFLFRNSLIRLLLDAKSRLLLRAKALSALGAPLGLSYVAVPGGMPLALKWLSDQSWAPGELKEAAQAMEQAGGMEDAVAAARDAGLMIESNVYVVGSAEQKAQYQEAAARQRQVEDGFHGRRAGIDFELFEWVERVEDAPSIHHLVIVLEAPFLLHGVTQLRARKTGWPQGTASGFADVDLGPRAFGELYRLRATDQVEARAIFNPAVIERVIALAEGGAFRAVGKGNRLVFDFPGGDRFALIDLVTGAWSPETLERTVGDLAAALALVDTLAHAFMLARKSDTGGE</sequence>
<reference evidence="2 3" key="1">
    <citation type="journal article" date="2014" name="Antonie Van Leeuwenhoek">
        <title>Hyphomonas beringensis sp. nov. and Hyphomonas chukchiensis sp. nov., isolated from surface seawater of the Bering Sea and Chukchi Sea.</title>
        <authorList>
            <person name="Li C."/>
            <person name="Lai Q."/>
            <person name="Li G."/>
            <person name="Dong C."/>
            <person name="Wang J."/>
            <person name="Liao Y."/>
            <person name="Shao Z."/>
        </authorList>
    </citation>
    <scope>NUCLEOTIDE SEQUENCE [LARGE SCALE GENOMIC DNA]</scope>
    <source>
        <strain evidence="2 3">PS728</strain>
    </source>
</reference>
<name>A0A062VK87_9PROT</name>
<evidence type="ECO:0008006" key="4">
    <source>
        <dbReference type="Google" id="ProtNLM"/>
    </source>
</evidence>
<organism evidence="2 3">
    <name type="scientific">Hyphomonas polymorpha PS728</name>
    <dbReference type="NCBI Taxonomy" id="1280954"/>
    <lineage>
        <taxon>Bacteria</taxon>
        <taxon>Pseudomonadati</taxon>
        <taxon>Pseudomonadota</taxon>
        <taxon>Alphaproteobacteria</taxon>
        <taxon>Hyphomonadales</taxon>
        <taxon>Hyphomonadaceae</taxon>
        <taxon>Hyphomonas</taxon>
    </lineage>
</organism>
<feature type="transmembrane region" description="Helical" evidence="1">
    <location>
        <begin position="76"/>
        <end position="97"/>
    </location>
</feature>
<keyword evidence="1" id="KW-0812">Transmembrane</keyword>
<evidence type="ECO:0000313" key="3">
    <source>
        <dbReference type="Proteomes" id="UP000027100"/>
    </source>
</evidence>
<gene>
    <name evidence="2" type="ORF">HPO_09915</name>
</gene>
<comment type="caution">
    <text evidence="2">The sequence shown here is derived from an EMBL/GenBank/DDBJ whole genome shotgun (WGS) entry which is preliminary data.</text>
</comment>
<dbReference type="OrthoDB" id="7630467at2"/>
<feature type="transmembrane region" description="Helical" evidence="1">
    <location>
        <begin position="118"/>
        <end position="141"/>
    </location>
</feature>
<feature type="transmembrane region" description="Helical" evidence="1">
    <location>
        <begin position="49"/>
        <end position="70"/>
    </location>
</feature>
<dbReference type="PATRIC" id="fig|1280954.3.peg.2008"/>
<dbReference type="Pfam" id="PF11335">
    <property type="entry name" value="DUF3137"/>
    <property type="match status" value="1"/>
</dbReference>
<evidence type="ECO:0000256" key="1">
    <source>
        <dbReference type="SAM" id="Phobius"/>
    </source>
</evidence>
<dbReference type="eggNOG" id="ENOG5031A8M">
    <property type="taxonomic scope" value="Bacteria"/>
</dbReference>
<evidence type="ECO:0000313" key="2">
    <source>
        <dbReference type="EMBL" id="KCZ98520.1"/>
    </source>
</evidence>
<dbReference type="RefSeq" id="WP_035597833.1">
    <property type="nucleotide sequence ID" value="NZ_ARYM01000010.1"/>
</dbReference>
<dbReference type="STRING" id="1280954.HPO_09915"/>